<sequence length="871" mass="99156">MTVHQKGKLKIFLGYAAGVGKTYTMLKEAHDLLERKIDVVIGYVEPHMRPETTALIEGLEQVPLLKVMYKGKSFNELDLNGIMKRNPKCVLIDELAHTNTPGLRHEKRYGDIEELLNHGIDVYSTLNIQHIESLHDIVEKISGIAVRERIPDRIVDAADQIKLVDIEPDELIDRLSNGQIYQKERAEKALDHFFTIKNLTALRETALRRIADTIQQKNFEKTVNEHILVGVSSSPTSAKVIRTAARLVQSLHAKFTCLYVALDDVEMSSEDELRLKSNLKLAEQLGATIITVKDDGIVSAIANYAQISGVTKIVVGKTLSQGRTFPRRKLTDQLNERIPNIALFIVPDQDHIPKSFKLPKVDVSFKWSDFGKMFFIFFIATLLGLFFEKLGISESNMITIYIFAVLLIAFWTDGWILNIISSALAVLTFNFFFTTPIFSFEAYHHDYPMTFTIMFIAGFLTSSLMKKIRKQEKLATSNAYRVEALLEANRNLQGARSHKELIHIGCHEMMKITELPIVFYEVEQDAIVQNHFFECIIQSETKNTQIKSQLFNANERAIANWVVHNQKRAGMTTDIFKDAQAIYLPIFHNDAVIAVLTITLSKKEQLPTFERQILQAVTNEFTLAYEQYFLLKENETVAHEKKMEQIQSNLLRSISHDLRTPLTTISGNVDLLKSNERLLSMEQRKNMYEDLSYNANRLVQLVENLLAASKLSNGNFPLTIQNEVVEDVLFEVVQHIKTYNSRPISLNIEESTSTAKMDSRLISQVLHNLIDNAVHHTAADRKIFVNVHEVSGNIRFEVIDEGDGLSEEQIQNLLNPNRIMQFKQHDQQRGLGIGLILCQNILQLHQSTLTIQVNEPRGTNFGFTLESGDHE</sequence>
<dbReference type="PANTHER" id="PTHR45569">
    <property type="entry name" value="SENSOR PROTEIN KDPD"/>
    <property type="match status" value="1"/>
</dbReference>
<dbReference type="PANTHER" id="PTHR45569:SF1">
    <property type="entry name" value="SENSOR PROTEIN KDPD"/>
    <property type="match status" value="1"/>
</dbReference>
<dbReference type="GO" id="GO:0000155">
    <property type="term" value="F:phosphorelay sensor kinase activity"/>
    <property type="evidence" value="ECO:0007669"/>
    <property type="project" value="InterPro"/>
</dbReference>
<dbReference type="SUPFAM" id="SSF47384">
    <property type="entry name" value="Homodimeric domain of signal transducing histidine kinase"/>
    <property type="match status" value="1"/>
</dbReference>
<evidence type="ECO:0000256" key="11">
    <source>
        <dbReference type="ARBA" id="ARBA00023012"/>
    </source>
</evidence>
<keyword evidence="11" id="KW-0902">Two-component regulatory system</keyword>
<evidence type="ECO:0000256" key="3">
    <source>
        <dbReference type="ARBA" id="ARBA00012438"/>
    </source>
</evidence>
<keyword evidence="5 15" id="KW-0808">Transferase</keyword>
<evidence type="ECO:0000256" key="12">
    <source>
        <dbReference type="ARBA" id="ARBA00023136"/>
    </source>
</evidence>
<evidence type="ECO:0000256" key="13">
    <source>
        <dbReference type="SAM" id="Phobius"/>
    </source>
</evidence>
<evidence type="ECO:0000256" key="7">
    <source>
        <dbReference type="ARBA" id="ARBA00022741"/>
    </source>
</evidence>
<dbReference type="Gene3D" id="3.30.565.10">
    <property type="entry name" value="Histidine kinase-like ATPase, C-terminal domain"/>
    <property type="match status" value="1"/>
</dbReference>
<evidence type="ECO:0000313" key="17">
    <source>
        <dbReference type="Proteomes" id="UP000254330"/>
    </source>
</evidence>
<evidence type="ECO:0000256" key="9">
    <source>
        <dbReference type="ARBA" id="ARBA00022840"/>
    </source>
</evidence>
<keyword evidence="4" id="KW-0597">Phosphoprotein</keyword>
<dbReference type="FunFam" id="3.40.50.300:FF:000483">
    <property type="entry name" value="Sensor histidine kinase KdpD"/>
    <property type="match status" value="1"/>
</dbReference>
<comment type="catalytic activity">
    <reaction evidence="1">
        <text>ATP + protein L-histidine = ADP + protein N-phospho-L-histidine.</text>
        <dbReference type="EC" id="2.7.13.3"/>
    </reaction>
</comment>
<dbReference type="Gene3D" id="1.10.287.130">
    <property type="match status" value="1"/>
</dbReference>
<feature type="transmembrane region" description="Helical" evidence="13">
    <location>
        <begin position="447"/>
        <end position="465"/>
    </location>
</feature>
<dbReference type="Gene3D" id="3.40.50.300">
    <property type="entry name" value="P-loop containing nucleotide triphosphate hydrolases"/>
    <property type="match status" value="1"/>
</dbReference>
<dbReference type="RefSeq" id="WP_109348904.1">
    <property type="nucleotide sequence ID" value="NZ_BJUE01000003.1"/>
</dbReference>
<evidence type="ECO:0000313" key="18">
    <source>
        <dbReference type="Proteomes" id="UP000294641"/>
    </source>
</evidence>
<dbReference type="GO" id="GO:0005524">
    <property type="term" value="F:ATP binding"/>
    <property type="evidence" value="ECO:0007669"/>
    <property type="project" value="UniProtKB-KW"/>
</dbReference>
<evidence type="ECO:0000256" key="5">
    <source>
        <dbReference type="ARBA" id="ARBA00022679"/>
    </source>
</evidence>
<dbReference type="OrthoDB" id="9806130at2"/>
<dbReference type="GO" id="GO:0005737">
    <property type="term" value="C:cytoplasm"/>
    <property type="evidence" value="ECO:0007669"/>
    <property type="project" value="UniProtKB-ARBA"/>
</dbReference>
<dbReference type="InterPro" id="IPR029016">
    <property type="entry name" value="GAF-like_dom_sf"/>
</dbReference>
<reference evidence="16 18" key="2">
    <citation type="submission" date="2019-03" db="EMBL/GenBank/DDBJ databases">
        <title>Genomic Encyclopedia of Type Strains, Phase IV (KMG-IV): sequencing the most valuable type-strain genomes for metagenomic binning, comparative biology and taxonomic classification.</title>
        <authorList>
            <person name="Goeker M."/>
        </authorList>
    </citation>
    <scope>NUCLEOTIDE SEQUENCE [LARGE SCALE GENOMIC DNA]</scope>
    <source>
        <strain evidence="16 18">DSM 20580</strain>
    </source>
</reference>
<evidence type="ECO:0000313" key="15">
    <source>
        <dbReference type="EMBL" id="STX09832.1"/>
    </source>
</evidence>
<evidence type="ECO:0000256" key="10">
    <source>
        <dbReference type="ARBA" id="ARBA00022989"/>
    </source>
</evidence>
<protein>
    <recommendedName>
        <fullName evidence="3">histidine kinase</fullName>
        <ecNumber evidence="3">2.7.13.3</ecNumber>
    </recommendedName>
</protein>
<feature type="domain" description="Histidine kinase" evidence="14">
    <location>
        <begin position="653"/>
        <end position="869"/>
    </location>
</feature>
<dbReference type="Proteomes" id="UP000254330">
    <property type="component" value="Unassembled WGS sequence"/>
</dbReference>
<evidence type="ECO:0000256" key="1">
    <source>
        <dbReference type="ARBA" id="ARBA00000085"/>
    </source>
</evidence>
<accession>A0A8B4QAV9</accession>
<dbReference type="Gene3D" id="3.30.450.40">
    <property type="match status" value="1"/>
</dbReference>
<feature type="transmembrane region" description="Helical" evidence="13">
    <location>
        <begin position="370"/>
        <end position="387"/>
    </location>
</feature>
<dbReference type="InterPro" id="IPR052023">
    <property type="entry name" value="Histidine_kinase_KdpD"/>
</dbReference>
<evidence type="ECO:0000259" key="14">
    <source>
        <dbReference type="PROSITE" id="PS50109"/>
    </source>
</evidence>
<comment type="subcellular location">
    <subcellularLocation>
        <location evidence="2">Membrane</location>
        <topology evidence="2">Multi-pass membrane protein</topology>
    </subcellularLocation>
</comment>
<keyword evidence="10 13" id="KW-1133">Transmembrane helix</keyword>
<organism evidence="15 17">
    <name type="scientific">Kurthia zopfii</name>
    <dbReference type="NCBI Taxonomy" id="1650"/>
    <lineage>
        <taxon>Bacteria</taxon>
        <taxon>Bacillati</taxon>
        <taxon>Bacillota</taxon>
        <taxon>Bacilli</taxon>
        <taxon>Bacillales</taxon>
        <taxon>Caryophanaceae</taxon>
        <taxon>Kurthia</taxon>
    </lineage>
</organism>
<dbReference type="CDD" id="cd00082">
    <property type="entry name" value="HisKA"/>
    <property type="match status" value="1"/>
</dbReference>
<dbReference type="EC" id="2.7.13.3" evidence="3"/>
<dbReference type="SMART" id="SM00387">
    <property type="entry name" value="HATPase_c"/>
    <property type="match status" value="1"/>
</dbReference>
<dbReference type="InterPro" id="IPR014729">
    <property type="entry name" value="Rossmann-like_a/b/a_fold"/>
</dbReference>
<dbReference type="SUPFAM" id="SSF55874">
    <property type="entry name" value="ATPase domain of HSP90 chaperone/DNA topoisomerase II/histidine kinase"/>
    <property type="match status" value="1"/>
</dbReference>
<dbReference type="Pfam" id="PF02518">
    <property type="entry name" value="HATPase_c"/>
    <property type="match status" value="1"/>
</dbReference>
<dbReference type="Gene3D" id="1.20.120.620">
    <property type="entry name" value="Backbone structure of the membrane domain of e. Coli histidine kinase receptor kdpd"/>
    <property type="match status" value="1"/>
</dbReference>
<evidence type="ECO:0000256" key="2">
    <source>
        <dbReference type="ARBA" id="ARBA00004141"/>
    </source>
</evidence>
<name>A0A8B4QAV9_9BACL</name>
<dbReference type="SUPFAM" id="SSF52402">
    <property type="entry name" value="Adenine nucleotide alpha hydrolases-like"/>
    <property type="match status" value="1"/>
</dbReference>
<dbReference type="CDD" id="cd01987">
    <property type="entry name" value="USP_KdpD-like"/>
    <property type="match status" value="1"/>
</dbReference>
<dbReference type="AlphaFoldDB" id="A0A8B4QAV9"/>
<dbReference type="Pfam" id="PF00512">
    <property type="entry name" value="HisKA"/>
    <property type="match status" value="1"/>
</dbReference>
<dbReference type="EMBL" id="UGNP01000001">
    <property type="protein sequence ID" value="STX09832.1"/>
    <property type="molecule type" value="Genomic_DNA"/>
</dbReference>
<dbReference type="Pfam" id="PF02702">
    <property type="entry name" value="KdpD"/>
    <property type="match status" value="1"/>
</dbReference>
<dbReference type="InterPro" id="IPR003661">
    <property type="entry name" value="HisK_dim/P_dom"/>
</dbReference>
<dbReference type="InterPro" id="IPR036097">
    <property type="entry name" value="HisK_dim/P_sf"/>
</dbReference>
<dbReference type="GO" id="GO:0005886">
    <property type="term" value="C:plasma membrane"/>
    <property type="evidence" value="ECO:0007669"/>
    <property type="project" value="TreeGrafter"/>
</dbReference>
<dbReference type="InterPro" id="IPR003594">
    <property type="entry name" value="HATPase_dom"/>
</dbReference>
<evidence type="ECO:0000256" key="4">
    <source>
        <dbReference type="ARBA" id="ARBA00022553"/>
    </source>
</evidence>
<reference evidence="15 17" key="1">
    <citation type="submission" date="2018-06" db="EMBL/GenBank/DDBJ databases">
        <authorList>
            <consortium name="Pathogen Informatics"/>
            <person name="Doyle S."/>
        </authorList>
    </citation>
    <scope>NUCLEOTIDE SEQUENCE [LARGE SCALE GENOMIC DNA]</scope>
    <source>
        <strain evidence="15 17">NCTC10597</strain>
    </source>
</reference>
<keyword evidence="18" id="KW-1185">Reference proteome</keyword>
<comment type="caution">
    <text evidence="15">The sequence shown here is derived from an EMBL/GenBank/DDBJ whole genome shotgun (WGS) entry which is preliminary data.</text>
</comment>
<dbReference type="InterPro" id="IPR036890">
    <property type="entry name" value="HATPase_C_sf"/>
</dbReference>
<dbReference type="InterPro" id="IPR027417">
    <property type="entry name" value="P-loop_NTPase"/>
</dbReference>
<gene>
    <name evidence="15" type="primary">kdpD</name>
    <name evidence="16" type="ORF">DFR61_10620</name>
    <name evidence="15" type="ORF">NCTC10597_01534</name>
</gene>
<dbReference type="Gene3D" id="3.40.50.620">
    <property type="entry name" value="HUPs"/>
    <property type="match status" value="1"/>
</dbReference>
<keyword evidence="8 16" id="KW-0418">Kinase</keyword>
<dbReference type="Proteomes" id="UP000294641">
    <property type="component" value="Unassembled WGS sequence"/>
</dbReference>
<dbReference type="InterPro" id="IPR038318">
    <property type="entry name" value="KdpD_sf"/>
</dbReference>
<dbReference type="InterPro" id="IPR025201">
    <property type="entry name" value="KdpD_TM"/>
</dbReference>
<evidence type="ECO:0000313" key="16">
    <source>
        <dbReference type="EMBL" id="TDR41327.1"/>
    </source>
</evidence>
<dbReference type="EMBL" id="SNZG01000006">
    <property type="protein sequence ID" value="TDR41327.1"/>
    <property type="molecule type" value="Genomic_DNA"/>
</dbReference>
<dbReference type="Pfam" id="PF13493">
    <property type="entry name" value="DUF4118"/>
    <property type="match status" value="1"/>
</dbReference>
<dbReference type="InterPro" id="IPR005467">
    <property type="entry name" value="His_kinase_dom"/>
</dbReference>
<keyword evidence="6 13" id="KW-0812">Transmembrane</keyword>
<evidence type="ECO:0000256" key="8">
    <source>
        <dbReference type="ARBA" id="ARBA00022777"/>
    </source>
</evidence>
<keyword evidence="7" id="KW-0547">Nucleotide-binding</keyword>
<keyword evidence="12 13" id="KW-0472">Membrane</keyword>
<dbReference type="InterPro" id="IPR003852">
    <property type="entry name" value="Sig_transdc_His_kinase_KdpD_N"/>
</dbReference>
<dbReference type="PROSITE" id="PS50109">
    <property type="entry name" value="HIS_KIN"/>
    <property type="match status" value="1"/>
</dbReference>
<proteinExistence type="predicted"/>
<evidence type="ECO:0000256" key="6">
    <source>
        <dbReference type="ARBA" id="ARBA00022692"/>
    </source>
</evidence>
<dbReference type="CDD" id="cd00075">
    <property type="entry name" value="HATPase"/>
    <property type="match status" value="1"/>
</dbReference>
<keyword evidence="9" id="KW-0067">ATP-binding</keyword>
<feature type="transmembrane region" description="Helical" evidence="13">
    <location>
        <begin position="399"/>
        <end position="427"/>
    </location>
</feature>
<dbReference type="SMART" id="SM00388">
    <property type="entry name" value="HisKA"/>
    <property type="match status" value="1"/>
</dbReference>